<sequence length="115" mass="13786">MNKQHEVLDEVAHEKTATELREEELESLKGTRVEQEALRKAQKYMRKNRAEWKRLHKHAENALFDGNKAQYVYAIKKMRDMLKQPYNDELIETMWITSNQQLKDLFIMASEKYGK</sequence>
<proteinExistence type="predicted"/>
<organism evidence="1 2">
    <name type="scientific">Citrobacter phage Miller</name>
    <dbReference type="NCBI Taxonomy" id="1527524"/>
    <lineage>
        <taxon>Viruses</taxon>
        <taxon>Duplodnaviria</taxon>
        <taxon>Heunggongvirae</taxon>
        <taxon>Uroviricota</taxon>
        <taxon>Caudoviricetes</taxon>
        <taxon>Pantevenvirales</taxon>
        <taxon>Straboviridae</taxon>
        <taxon>Pseudotevenvirus</taxon>
        <taxon>Pseudotevenvirus miller</taxon>
    </lineage>
</organism>
<dbReference type="EMBL" id="KM236237">
    <property type="protein sequence ID" value="AIK67989.1"/>
    <property type="molecule type" value="Genomic_DNA"/>
</dbReference>
<dbReference type="RefSeq" id="YP_009097655.1">
    <property type="nucleotide sequence ID" value="NC_025414.1"/>
</dbReference>
<dbReference type="Pfam" id="PF10849">
    <property type="entry name" value="DUF2654"/>
    <property type="match status" value="1"/>
</dbReference>
<dbReference type="Proteomes" id="UP000201263">
    <property type="component" value="Segment"/>
</dbReference>
<protein>
    <submittedName>
        <fullName evidence="1">Uncharacterized protein</fullName>
    </submittedName>
</protein>
<dbReference type="KEGG" id="vg:22113525"/>
<keyword evidence="2" id="KW-1185">Reference proteome</keyword>
<evidence type="ECO:0000313" key="2">
    <source>
        <dbReference type="Proteomes" id="UP000201263"/>
    </source>
</evidence>
<reference evidence="1 2" key="1">
    <citation type="submission" date="2014-07" db="EMBL/GenBank/DDBJ databases">
        <title>Complete Genome of Citrobacter freundii Myophage Miller.</title>
        <authorList>
            <person name="Hwang K."/>
            <person name="Luna A.J."/>
            <person name="Hernandez A.C."/>
            <person name="Everett G.F.K."/>
        </authorList>
    </citation>
    <scope>NUCLEOTIDE SEQUENCE [LARGE SCALE GENOMIC DNA]</scope>
</reference>
<accession>A0A076YMI8</accession>
<name>A0A076YMI8_9CAUD</name>
<gene>
    <name evidence="1" type="ORF">CPTMiller_0053</name>
</gene>
<dbReference type="InterPro" id="IPR022558">
    <property type="entry name" value="DUF2654"/>
</dbReference>
<dbReference type="GeneID" id="22113525"/>
<evidence type="ECO:0000313" key="1">
    <source>
        <dbReference type="EMBL" id="AIK67989.1"/>
    </source>
</evidence>